<dbReference type="InterPro" id="IPR007499">
    <property type="entry name" value="ERF_bacteria_virus"/>
</dbReference>
<dbReference type="EMBL" id="LT906464">
    <property type="protein sequence ID" value="SNW00573.1"/>
    <property type="molecule type" value="Genomic_DNA"/>
</dbReference>
<accession>A0A240BZU4</accession>
<keyword evidence="5" id="KW-1185">Reference proteome</keyword>
<organism evidence="3 4">
    <name type="scientific">Staphylococcus muscae</name>
    <dbReference type="NCBI Taxonomy" id="1294"/>
    <lineage>
        <taxon>Bacteria</taxon>
        <taxon>Bacillati</taxon>
        <taxon>Bacillota</taxon>
        <taxon>Bacilli</taxon>
        <taxon>Bacillales</taxon>
        <taxon>Staphylococcaceae</taxon>
        <taxon>Staphylococcus</taxon>
    </lineage>
</organism>
<gene>
    <name evidence="2" type="ORF">GCM10007183_17110</name>
    <name evidence="3" type="ORF">SAMEA4412661_00484</name>
</gene>
<dbReference type="AlphaFoldDB" id="A0A240BZU4"/>
<protein>
    <submittedName>
        <fullName evidence="3">Putative phage single-strand DNA binding protein</fullName>
    </submittedName>
    <submittedName>
        <fullName evidence="2">Single-stranded DNA-binding protein</fullName>
    </submittedName>
</protein>
<dbReference type="EMBL" id="BMCB01000010">
    <property type="protein sequence ID" value="GGA93458.1"/>
    <property type="molecule type" value="Genomic_DNA"/>
</dbReference>
<evidence type="ECO:0000313" key="3">
    <source>
        <dbReference type="EMBL" id="SNW00573.1"/>
    </source>
</evidence>
<feature type="region of interest" description="Disordered" evidence="1">
    <location>
        <begin position="124"/>
        <end position="148"/>
    </location>
</feature>
<evidence type="ECO:0000256" key="1">
    <source>
        <dbReference type="SAM" id="MobiDB-lite"/>
    </source>
</evidence>
<reference evidence="3 4" key="2">
    <citation type="submission" date="2017-06" db="EMBL/GenBank/DDBJ databases">
        <authorList>
            <consortium name="Pathogen Informatics"/>
        </authorList>
    </citation>
    <scope>NUCLEOTIDE SEQUENCE [LARGE SCALE GENOMIC DNA]</scope>
    <source>
        <strain evidence="3 4">NCTC13833</strain>
    </source>
</reference>
<evidence type="ECO:0000313" key="5">
    <source>
        <dbReference type="Proteomes" id="UP000652995"/>
    </source>
</evidence>
<evidence type="ECO:0000313" key="4">
    <source>
        <dbReference type="Proteomes" id="UP000243706"/>
    </source>
</evidence>
<dbReference type="OrthoDB" id="149299at2"/>
<dbReference type="Proteomes" id="UP000243706">
    <property type="component" value="Chromosome 1"/>
</dbReference>
<keyword evidence="2" id="KW-0238">DNA-binding</keyword>
<dbReference type="GO" id="GO:0003677">
    <property type="term" value="F:DNA binding"/>
    <property type="evidence" value="ECO:0007669"/>
    <property type="project" value="UniProtKB-KW"/>
</dbReference>
<name>A0A240BZU4_9STAP</name>
<evidence type="ECO:0000313" key="2">
    <source>
        <dbReference type="EMBL" id="GGA93458.1"/>
    </source>
</evidence>
<proteinExistence type="predicted"/>
<sequence length="214" mass="23655">MKKSESVIEINKAMVAFRKEVKQPIKDKSNPFFKSKYVPLENVVEAIDEAATPHGLSYTQWALNDNSGRIGVATMLMHESGEYIEYDPVFMNAEKNTPQGAGSLISYLKRYSLSAIFGITSDQDDDGNAASGKNNSPKQQNRTQWASSETIGTLKKEVIAFTNLIKGTDKEAPQNVVEQKFNINDYKLTEKQAADALNKIRNNAKTITGGNNNA</sequence>
<dbReference type="KEGG" id="smus:C7J88_09520"/>
<feature type="compositionally biased region" description="Polar residues" evidence="1">
    <location>
        <begin position="131"/>
        <end position="148"/>
    </location>
</feature>
<dbReference type="Pfam" id="PF04404">
    <property type="entry name" value="ERF"/>
    <property type="match status" value="1"/>
</dbReference>
<dbReference type="Proteomes" id="UP000652995">
    <property type="component" value="Unassembled WGS sequence"/>
</dbReference>
<reference evidence="5" key="3">
    <citation type="journal article" date="2019" name="Int. J. Syst. Evol. Microbiol.">
        <title>The Global Catalogue of Microorganisms (GCM) 10K type strain sequencing project: providing services to taxonomists for standard genome sequencing and annotation.</title>
        <authorList>
            <consortium name="The Broad Institute Genomics Platform"/>
            <consortium name="The Broad Institute Genome Sequencing Center for Infectious Disease"/>
            <person name="Wu L."/>
            <person name="Ma J."/>
        </authorList>
    </citation>
    <scope>NUCLEOTIDE SEQUENCE [LARGE SCALE GENOMIC DNA]</scope>
    <source>
        <strain evidence="5">CCM 4175</strain>
    </source>
</reference>
<dbReference type="RefSeq" id="WP_095115707.1">
    <property type="nucleotide sequence ID" value="NZ_BMCB01000010.1"/>
</dbReference>
<reference evidence="2" key="4">
    <citation type="submission" date="2024-05" db="EMBL/GenBank/DDBJ databases">
        <authorList>
            <person name="Sun Q."/>
            <person name="Sedlacek I."/>
        </authorList>
    </citation>
    <scope>NUCLEOTIDE SEQUENCE</scope>
    <source>
        <strain evidence="2">CCM 4175</strain>
    </source>
</reference>
<reference evidence="2" key="1">
    <citation type="journal article" date="2014" name="Int. J. Syst. Evol. Microbiol.">
        <title>Complete genome of a new Firmicutes species belonging to the dominant human colonic microbiota ('Ruminococcus bicirculans') reveals two chromosomes and a selective capacity to utilize plant glucans.</title>
        <authorList>
            <consortium name="NISC Comparative Sequencing Program"/>
            <person name="Wegmann U."/>
            <person name="Louis P."/>
            <person name="Goesmann A."/>
            <person name="Henrissat B."/>
            <person name="Duncan S.H."/>
            <person name="Flint H.J."/>
        </authorList>
    </citation>
    <scope>NUCLEOTIDE SEQUENCE</scope>
    <source>
        <strain evidence="2">CCM 4175</strain>
    </source>
</reference>